<dbReference type="AlphaFoldDB" id="A0A517Q9G6"/>
<dbReference type="EMBL" id="CP037421">
    <property type="protein sequence ID" value="QDT28245.1"/>
    <property type="molecule type" value="Genomic_DNA"/>
</dbReference>
<organism evidence="1 2">
    <name type="scientific">Gimesia panareensis</name>
    <dbReference type="NCBI Taxonomy" id="2527978"/>
    <lineage>
        <taxon>Bacteria</taxon>
        <taxon>Pseudomonadati</taxon>
        <taxon>Planctomycetota</taxon>
        <taxon>Planctomycetia</taxon>
        <taxon>Planctomycetales</taxon>
        <taxon>Planctomycetaceae</taxon>
        <taxon>Gimesia</taxon>
    </lineage>
</organism>
<protein>
    <submittedName>
        <fullName evidence="1">Uncharacterized protein</fullName>
    </submittedName>
</protein>
<proteinExistence type="predicted"/>
<dbReference type="Proteomes" id="UP000315647">
    <property type="component" value="Chromosome"/>
</dbReference>
<accession>A0A518A8V0</accession>
<evidence type="ECO:0000313" key="2">
    <source>
        <dbReference type="Proteomes" id="UP000315647"/>
    </source>
</evidence>
<sequence length="371" mass="41782">MRFHNRSSTPSYFSRRDQVRLFRLVAALGVILLAILYASRESTWYWLTGKPADQASQSEQQLDPDRDVDFNVRQDTQLKPDEFRSEPAPHAALPEAISVQQENGEYDVRVDPRLLNSVSDSTLGVREHEAGALYYLLAKAAAIPQNVLEQSADPAPQFVVIMNDSNKYRGKLITVKGELKRLVPLEVEDNKYGVKTLYEGWFFSRDSGTHPWRVLCTQLPADIPQGPDLKDMPSVQITGYYFKKYGYPSQAGKLQTAPLLLARQIRWFPPSETAQAPTSSGAVKYIVALFLVISITLAFLIWRFTVSDQKFARSKTAKLMEQPDKSMDDLKDIETVDIGEVLKQLGERADSDSADQPETPDQPDQPDSDKP</sequence>
<keyword evidence="2" id="KW-1185">Reference proteome</keyword>
<accession>A0A517Q9G6</accession>
<name>A0A517Q9G6_9PLAN</name>
<dbReference type="RefSeq" id="WP_145110523.1">
    <property type="nucleotide sequence ID" value="NZ_CP036277.1"/>
</dbReference>
<gene>
    <name evidence="1" type="ORF">Enr10x_35850</name>
</gene>
<evidence type="ECO:0000313" key="1">
    <source>
        <dbReference type="EMBL" id="QDT28245.1"/>
    </source>
</evidence>
<reference evidence="1 2" key="1">
    <citation type="submission" date="2019-03" db="EMBL/GenBank/DDBJ databases">
        <title>Deep-cultivation of Planctomycetes and their phenomic and genomic characterization uncovers novel biology.</title>
        <authorList>
            <person name="Wiegand S."/>
            <person name="Jogler M."/>
            <person name="Boedeker C."/>
            <person name="Pinto D."/>
            <person name="Vollmers J."/>
            <person name="Rivas-Marin E."/>
            <person name="Kohn T."/>
            <person name="Peeters S.H."/>
            <person name="Heuer A."/>
            <person name="Rast P."/>
            <person name="Oberbeckmann S."/>
            <person name="Bunk B."/>
            <person name="Jeske O."/>
            <person name="Meyerdierks A."/>
            <person name="Storesund J.E."/>
            <person name="Kallscheuer N."/>
            <person name="Luecker S."/>
            <person name="Lage O.M."/>
            <person name="Pohl T."/>
            <person name="Merkel B.J."/>
            <person name="Hornburger P."/>
            <person name="Mueller R.-W."/>
            <person name="Bruemmer F."/>
            <person name="Labrenz M."/>
            <person name="Spormann A.M."/>
            <person name="Op den Camp H."/>
            <person name="Overmann J."/>
            <person name="Amann R."/>
            <person name="Jetten M.S.M."/>
            <person name="Mascher T."/>
            <person name="Medema M.H."/>
            <person name="Devos D.P."/>
            <person name="Kaster A.-K."/>
            <person name="Ovreas L."/>
            <person name="Rohde M."/>
            <person name="Galperin M.Y."/>
            <person name="Jogler C."/>
        </authorList>
    </citation>
    <scope>NUCLEOTIDE SEQUENCE [LARGE SCALE GENOMIC DNA]</scope>
    <source>
        <strain evidence="1 2">Enr10</strain>
    </source>
</reference>